<evidence type="ECO:0008006" key="4">
    <source>
        <dbReference type="Google" id="ProtNLM"/>
    </source>
</evidence>
<evidence type="ECO:0000313" key="3">
    <source>
        <dbReference type="Proteomes" id="UP001500840"/>
    </source>
</evidence>
<keyword evidence="3" id="KW-1185">Reference proteome</keyword>
<sequence length="101" mass="11589">MTAESAEWMFTASLRLFHKPTRRASDMKYNAGLIDPFTPLDNEIMDKKAKKRLDVINKKLQTLRPRLAGSREQADDLDELKQLEDEVAALEAEAKKLKESK</sequence>
<comment type="caution">
    <text evidence="2">The sequence shown here is derived from an EMBL/GenBank/DDBJ whole genome shotgun (WGS) entry which is preliminary data.</text>
</comment>
<name>A0ABP8ML74_9BACT</name>
<protein>
    <recommendedName>
        <fullName evidence="4">Valyl-tRNA synthetase tRNA-binding arm domain-containing protein</fullName>
    </recommendedName>
</protein>
<gene>
    <name evidence="2" type="ORF">GCM10023156_21870</name>
</gene>
<accession>A0ABP8ML74</accession>
<feature type="coiled-coil region" evidence="1">
    <location>
        <begin position="73"/>
        <end position="100"/>
    </location>
</feature>
<dbReference type="Proteomes" id="UP001500840">
    <property type="component" value="Unassembled WGS sequence"/>
</dbReference>
<keyword evidence="1" id="KW-0175">Coiled coil</keyword>
<reference evidence="3" key="1">
    <citation type="journal article" date="2019" name="Int. J. Syst. Evol. Microbiol.">
        <title>The Global Catalogue of Microorganisms (GCM) 10K type strain sequencing project: providing services to taxonomists for standard genome sequencing and annotation.</title>
        <authorList>
            <consortium name="The Broad Institute Genomics Platform"/>
            <consortium name="The Broad Institute Genome Sequencing Center for Infectious Disease"/>
            <person name="Wu L."/>
            <person name="Ma J."/>
        </authorList>
    </citation>
    <scope>NUCLEOTIDE SEQUENCE [LARGE SCALE GENOMIC DNA]</scope>
    <source>
        <strain evidence="3">JCM 17759</strain>
    </source>
</reference>
<proteinExistence type="predicted"/>
<organism evidence="2 3">
    <name type="scientific">Novipirellula rosea</name>
    <dbReference type="NCBI Taxonomy" id="1031540"/>
    <lineage>
        <taxon>Bacteria</taxon>
        <taxon>Pseudomonadati</taxon>
        <taxon>Planctomycetota</taxon>
        <taxon>Planctomycetia</taxon>
        <taxon>Pirellulales</taxon>
        <taxon>Pirellulaceae</taxon>
        <taxon>Novipirellula</taxon>
    </lineage>
</organism>
<evidence type="ECO:0000256" key="1">
    <source>
        <dbReference type="SAM" id="Coils"/>
    </source>
</evidence>
<dbReference type="EMBL" id="BAABGA010000029">
    <property type="protein sequence ID" value="GAA4452495.1"/>
    <property type="molecule type" value="Genomic_DNA"/>
</dbReference>
<evidence type="ECO:0000313" key="2">
    <source>
        <dbReference type="EMBL" id="GAA4452495.1"/>
    </source>
</evidence>
<dbReference type="RefSeq" id="WP_345321916.1">
    <property type="nucleotide sequence ID" value="NZ_BAABGA010000029.1"/>
</dbReference>